<name>A0AAT9FJD4_9BACT</name>
<reference evidence="1" key="1">
    <citation type="submission" date="2024-07" db="EMBL/GenBank/DDBJ databases">
        <title>Complete genome sequence of Verrucomicrobiaceae bacterium NT6N.</title>
        <authorList>
            <person name="Huang C."/>
            <person name="Takami H."/>
            <person name="Hamasaki K."/>
        </authorList>
    </citation>
    <scope>NUCLEOTIDE SEQUENCE</scope>
    <source>
        <strain evidence="1">NT6N</strain>
    </source>
</reference>
<proteinExistence type="predicted"/>
<evidence type="ECO:0000313" key="1">
    <source>
        <dbReference type="EMBL" id="BDS06115.1"/>
    </source>
</evidence>
<accession>A0AAT9FJD4</accession>
<dbReference type="AlphaFoldDB" id="A0AAT9FJD4"/>
<dbReference type="EMBL" id="AP026866">
    <property type="protein sequence ID" value="BDS06115.1"/>
    <property type="molecule type" value="Genomic_DNA"/>
</dbReference>
<dbReference type="KEGG" id="osu:NT6N_11550"/>
<protein>
    <submittedName>
        <fullName evidence="1">Uncharacterized protein</fullName>
    </submittedName>
</protein>
<gene>
    <name evidence="1" type="ORF">NT6N_11550</name>
</gene>
<organism evidence="1">
    <name type="scientific">Oceaniferula spumae</name>
    <dbReference type="NCBI Taxonomy" id="2979115"/>
    <lineage>
        <taxon>Bacteria</taxon>
        <taxon>Pseudomonadati</taxon>
        <taxon>Verrucomicrobiota</taxon>
        <taxon>Verrucomicrobiia</taxon>
        <taxon>Verrucomicrobiales</taxon>
        <taxon>Verrucomicrobiaceae</taxon>
        <taxon>Oceaniferula</taxon>
    </lineage>
</organism>
<sequence>MKLTNHQRSNLLAILILAWGSTAMVGHMINSPTLKGIGLASAAAPYTKVFCQAQTRDGKDFETFTADFTIFYQLEDGTEQSMSITPEVYQKLHGPYQRRNVYGAVLAYGPALPEPMQETTLRYALLSPGSVPSELGIPDSATHHRVEMVSRTPKTNNSWTFKPNIITK</sequence>